<comment type="caution">
    <text evidence="1">The sequence shown here is derived from an EMBL/GenBank/DDBJ whole genome shotgun (WGS) entry which is preliminary data.</text>
</comment>
<accession>A0A167A688</accession>
<evidence type="ECO:0008006" key="3">
    <source>
        <dbReference type="Google" id="ProtNLM"/>
    </source>
</evidence>
<name>A0A167A688_9GAMM</name>
<dbReference type="PANTHER" id="PTHR34822:SF1">
    <property type="entry name" value="GRPB FAMILY PROTEIN"/>
    <property type="match status" value="1"/>
</dbReference>
<dbReference type="EMBL" id="AUXZ01000131">
    <property type="protein sequence ID" value="KZN45030.1"/>
    <property type="molecule type" value="Genomic_DNA"/>
</dbReference>
<dbReference type="RefSeq" id="WP_063364166.1">
    <property type="nucleotide sequence ID" value="NZ_AUXZ01000131.1"/>
</dbReference>
<dbReference type="Proteomes" id="UP000076503">
    <property type="component" value="Unassembled WGS sequence"/>
</dbReference>
<dbReference type="InterPro" id="IPR043519">
    <property type="entry name" value="NT_sf"/>
</dbReference>
<dbReference type="AlphaFoldDB" id="A0A167A688"/>
<reference evidence="1 2" key="1">
    <citation type="submission" date="2013-07" db="EMBL/GenBank/DDBJ databases">
        <title>Comparative Genomic and Metabolomic Analysis of Twelve Strains of Pseudoalteromonas luteoviolacea.</title>
        <authorList>
            <person name="Vynne N.G."/>
            <person name="Mansson M."/>
            <person name="Gram L."/>
        </authorList>
    </citation>
    <scope>NUCLEOTIDE SEQUENCE [LARGE SCALE GENOMIC DNA]</scope>
    <source>
        <strain evidence="1 2">H33</strain>
    </source>
</reference>
<dbReference type="OrthoDB" id="9799092at2"/>
<dbReference type="PATRIC" id="fig|1365251.3.peg.5061"/>
<sequence length="167" mass="19537">MNIALVNYDETWPSQFKKERDRLQLLIAPWMEGDIEHVGSTSVPGMIAKPIIDIMVGVNNLKDARGAIDVLSNNGYCYYPYKPEQMHWFCRPSPEFRTHHVHLIPYQSPLWFERINFRDILRTNAKVAGQYAHLKQTLAQTHRHNREIYTQQKWPFIEKVLASVSSS</sequence>
<dbReference type="Gene3D" id="3.30.460.10">
    <property type="entry name" value="Beta Polymerase, domain 2"/>
    <property type="match status" value="1"/>
</dbReference>
<gene>
    <name evidence="1" type="ORF">N476_25600</name>
</gene>
<organism evidence="1 2">
    <name type="scientific">Pseudoalteromonas luteoviolacea H33</name>
    <dbReference type="NCBI Taxonomy" id="1365251"/>
    <lineage>
        <taxon>Bacteria</taxon>
        <taxon>Pseudomonadati</taxon>
        <taxon>Pseudomonadota</taxon>
        <taxon>Gammaproteobacteria</taxon>
        <taxon>Alteromonadales</taxon>
        <taxon>Pseudoalteromonadaceae</taxon>
        <taxon>Pseudoalteromonas</taxon>
    </lineage>
</organism>
<dbReference type="Pfam" id="PF04229">
    <property type="entry name" value="GrpB"/>
    <property type="match status" value="1"/>
</dbReference>
<dbReference type="SUPFAM" id="SSF81301">
    <property type="entry name" value="Nucleotidyltransferase"/>
    <property type="match status" value="1"/>
</dbReference>
<dbReference type="PANTHER" id="PTHR34822">
    <property type="entry name" value="GRPB DOMAIN PROTEIN (AFU_ORTHOLOGUE AFUA_1G01530)"/>
    <property type="match status" value="1"/>
</dbReference>
<evidence type="ECO:0000313" key="1">
    <source>
        <dbReference type="EMBL" id="KZN45030.1"/>
    </source>
</evidence>
<protein>
    <recommendedName>
        <fullName evidence="3">Glutamate-rich protein GrpB</fullName>
    </recommendedName>
</protein>
<proteinExistence type="predicted"/>
<dbReference type="InterPro" id="IPR007344">
    <property type="entry name" value="GrpB/CoaE"/>
</dbReference>
<evidence type="ECO:0000313" key="2">
    <source>
        <dbReference type="Proteomes" id="UP000076503"/>
    </source>
</evidence>